<dbReference type="EMBL" id="JXXK01000043">
    <property type="protein sequence ID" value="KJF38434.1"/>
    <property type="molecule type" value="Genomic_DNA"/>
</dbReference>
<protein>
    <recommendedName>
        <fullName evidence="3">Tyr recombinase domain-containing protein</fullName>
    </recommendedName>
</protein>
<dbReference type="GO" id="GO:0003677">
    <property type="term" value="F:DNA binding"/>
    <property type="evidence" value="ECO:0007669"/>
    <property type="project" value="InterPro"/>
</dbReference>
<dbReference type="AlphaFoldDB" id="A0A0D8IVC6"/>
<dbReference type="InterPro" id="IPR002104">
    <property type="entry name" value="Integrase_catalytic"/>
</dbReference>
<dbReference type="Gene3D" id="1.10.443.10">
    <property type="entry name" value="Intergrase catalytic core"/>
    <property type="match status" value="1"/>
</dbReference>
<organism evidence="4 5">
    <name type="scientific">Ruthenibacterium lactatiformans</name>
    <dbReference type="NCBI Taxonomy" id="1550024"/>
    <lineage>
        <taxon>Bacteria</taxon>
        <taxon>Bacillati</taxon>
        <taxon>Bacillota</taxon>
        <taxon>Clostridia</taxon>
        <taxon>Eubacteriales</taxon>
        <taxon>Oscillospiraceae</taxon>
        <taxon>Ruthenibacterium</taxon>
    </lineage>
</organism>
<dbReference type="GO" id="GO:0006310">
    <property type="term" value="P:DNA recombination"/>
    <property type="evidence" value="ECO:0007669"/>
    <property type="project" value="UniProtKB-KW"/>
</dbReference>
<dbReference type="PROSITE" id="PS51898">
    <property type="entry name" value="TYR_RECOMBINASE"/>
    <property type="match status" value="1"/>
</dbReference>
<dbReference type="Pfam" id="PF00589">
    <property type="entry name" value="Phage_integrase"/>
    <property type="match status" value="1"/>
</dbReference>
<accession>A0A0D8IVC6</accession>
<evidence type="ECO:0000313" key="5">
    <source>
        <dbReference type="Proteomes" id="UP000032483"/>
    </source>
</evidence>
<evidence type="ECO:0000256" key="2">
    <source>
        <dbReference type="SAM" id="MobiDB-lite"/>
    </source>
</evidence>
<evidence type="ECO:0000256" key="1">
    <source>
        <dbReference type="ARBA" id="ARBA00023172"/>
    </source>
</evidence>
<comment type="caution">
    <text evidence="4">The sequence shown here is derived from an EMBL/GenBank/DDBJ whole genome shotgun (WGS) entry which is preliminary data.</text>
</comment>
<dbReference type="SUPFAM" id="SSF56349">
    <property type="entry name" value="DNA breaking-rejoining enzymes"/>
    <property type="match status" value="1"/>
</dbReference>
<dbReference type="Proteomes" id="UP000032483">
    <property type="component" value="Unassembled WGS sequence"/>
</dbReference>
<gene>
    <name evidence="4" type="ORF">TQ39_18095</name>
</gene>
<dbReference type="InterPro" id="IPR013762">
    <property type="entry name" value="Integrase-like_cat_sf"/>
</dbReference>
<dbReference type="GO" id="GO:0015074">
    <property type="term" value="P:DNA integration"/>
    <property type="evidence" value="ECO:0007669"/>
    <property type="project" value="InterPro"/>
</dbReference>
<sequence length="118" mass="13070">MPFGSCKESGWEKKQRGRGGLEEEDYLFRQPGGDPMVPGTFTFRFKKILREGNLPDNLNVHSLRHTNASMLIAQGVDVRTVAGLLGHAQPGTTLDIYSHAFDKNKKLAQEKLAEAMGL</sequence>
<dbReference type="InterPro" id="IPR011010">
    <property type="entry name" value="DNA_brk_join_enz"/>
</dbReference>
<name>A0A0D8IVC6_9FIRM</name>
<evidence type="ECO:0000313" key="4">
    <source>
        <dbReference type="EMBL" id="KJF38434.1"/>
    </source>
</evidence>
<feature type="region of interest" description="Disordered" evidence="2">
    <location>
        <begin position="1"/>
        <end position="33"/>
    </location>
</feature>
<reference evidence="4" key="1">
    <citation type="submission" date="2015-02" db="EMBL/GenBank/DDBJ databases">
        <title>A novel member of the family Ruminococcaceae isolated from human feces.</title>
        <authorList>
            <person name="Shkoporov A.N."/>
            <person name="Chaplin A.V."/>
            <person name="Motuzova O.V."/>
            <person name="Kafarskaia L.I."/>
            <person name="Khokhlova E.V."/>
            <person name="Efimov B.A."/>
        </authorList>
    </citation>
    <scope>NUCLEOTIDE SEQUENCE [LARGE SCALE GENOMIC DNA]</scope>
    <source>
        <strain evidence="4">585-1</strain>
    </source>
</reference>
<feature type="domain" description="Tyr recombinase" evidence="3">
    <location>
        <begin position="1"/>
        <end position="111"/>
    </location>
</feature>
<keyword evidence="5" id="KW-1185">Reference proteome</keyword>
<proteinExistence type="predicted"/>
<keyword evidence="1" id="KW-0233">DNA recombination</keyword>
<evidence type="ECO:0000259" key="3">
    <source>
        <dbReference type="PROSITE" id="PS51898"/>
    </source>
</evidence>